<dbReference type="Pfam" id="PF04573">
    <property type="entry name" value="SPC22"/>
    <property type="match status" value="2"/>
</dbReference>
<protein>
    <recommendedName>
        <fullName evidence="9">Signal peptidase subunit 3</fullName>
    </recommendedName>
</protein>
<sequence>MHSSLNRAQAVFGFFTTVALFVAGVAALSVLFFPADSVTSEVELKNVQVIKGRPHYYSSKKEEYAQMRFDLDADLTPLFNWNTKQLFVYVYASYSSSENPSASLNPLSESIIWDTIIEAPESPYSFNALRERFFPSSTTKRKSTGLSKNKNKKKDSAAPGVLRLRGQKSKYQIGDITGKLAEREGVTLSVGWNVQPWVGALWWSPRSGSVPRTGGAAGVSKPFDFPQVKGSNRASTAATQGQAQKSAV</sequence>
<organism evidence="12 13">
    <name type="scientific">Aspergillus cristatus</name>
    <name type="common">Chinese Fuzhuan brick tea-fermentation fungus</name>
    <name type="synonym">Eurotium cristatum</name>
    <dbReference type="NCBI Taxonomy" id="573508"/>
    <lineage>
        <taxon>Eukaryota</taxon>
        <taxon>Fungi</taxon>
        <taxon>Dikarya</taxon>
        <taxon>Ascomycota</taxon>
        <taxon>Pezizomycotina</taxon>
        <taxon>Eurotiomycetes</taxon>
        <taxon>Eurotiomycetidae</taxon>
        <taxon>Eurotiales</taxon>
        <taxon>Aspergillaceae</taxon>
        <taxon>Aspergillus</taxon>
        <taxon>Aspergillus subgen. Aspergillus</taxon>
    </lineage>
</organism>
<comment type="caution">
    <text evidence="12">The sequence shown here is derived from an EMBL/GenBank/DDBJ whole genome shotgun (WGS) entry which is preliminary data.</text>
</comment>
<dbReference type="AlphaFoldDB" id="A0A1E3BIV5"/>
<keyword evidence="3 11" id="KW-0812">Transmembrane</keyword>
<gene>
    <name evidence="12" type="ORF">SI65_03966</name>
</gene>
<name>A0A1E3BIV5_ASPCR</name>
<evidence type="ECO:0000256" key="9">
    <source>
        <dbReference type="PIRNR" id="PIRNR016089"/>
    </source>
</evidence>
<feature type="compositionally biased region" description="Basic residues" evidence="10">
    <location>
        <begin position="139"/>
        <end position="153"/>
    </location>
</feature>
<dbReference type="PANTHER" id="PTHR12804">
    <property type="entry name" value="MICROSOMAL SIGNAL PEPTIDASE 23 KD SUBUNIT SPC22/23"/>
    <property type="match status" value="1"/>
</dbReference>
<dbReference type="PIRSF" id="PIRSF016089">
    <property type="entry name" value="SPC22"/>
    <property type="match status" value="1"/>
</dbReference>
<dbReference type="STRING" id="573508.A0A1E3BIV5"/>
<feature type="compositionally biased region" description="Polar residues" evidence="10">
    <location>
        <begin position="229"/>
        <end position="248"/>
    </location>
</feature>
<dbReference type="InterPro" id="IPR007653">
    <property type="entry name" value="SPC3"/>
</dbReference>
<keyword evidence="7 9" id="KW-0472">Membrane</keyword>
<evidence type="ECO:0000256" key="7">
    <source>
        <dbReference type="ARBA" id="ARBA00023136"/>
    </source>
</evidence>
<dbReference type="GO" id="GO:0045047">
    <property type="term" value="P:protein targeting to ER"/>
    <property type="evidence" value="ECO:0007669"/>
    <property type="project" value="TreeGrafter"/>
</dbReference>
<evidence type="ECO:0000256" key="5">
    <source>
        <dbReference type="ARBA" id="ARBA00022968"/>
    </source>
</evidence>
<comment type="function">
    <text evidence="8">Essential component of the signal peptidase complex (SPC) which catalyzes the cleavage of N-terminal signal sequences from nascent proteins as they are translocated into the lumen of the endoplasmic reticulum. Essential for the SPC catalytic activity, possibly by stabilizing and positioning the active center of the complex close to the lumenal surface. Essential for viability.</text>
</comment>
<keyword evidence="5" id="KW-0735">Signal-anchor</keyword>
<evidence type="ECO:0000256" key="2">
    <source>
        <dbReference type="ARBA" id="ARBA00009289"/>
    </source>
</evidence>
<feature type="transmembrane region" description="Helical" evidence="11">
    <location>
        <begin position="12"/>
        <end position="33"/>
    </location>
</feature>
<evidence type="ECO:0000256" key="6">
    <source>
        <dbReference type="ARBA" id="ARBA00022989"/>
    </source>
</evidence>
<evidence type="ECO:0000256" key="1">
    <source>
        <dbReference type="ARBA" id="ARBA00004648"/>
    </source>
</evidence>
<dbReference type="EMBL" id="JXNT01000003">
    <property type="protein sequence ID" value="ODM20913.1"/>
    <property type="molecule type" value="Genomic_DNA"/>
</dbReference>
<dbReference type="Proteomes" id="UP000094569">
    <property type="component" value="Unassembled WGS sequence"/>
</dbReference>
<dbReference type="GO" id="GO:0006465">
    <property type="term" value="P:signal peptide processing"/>
    <property type="evidence" value="ECO:0007669"/>
    <property type="project" value="UniProtKB-UniRule"/>
</dbReference>
<evidence type="ECO:0000256" key="8">
    <source>
        <dbReference type="ARBA" id="ARBA00045670"/>
    </source>
</evidence>
<dbReference type="OrthoDB" id="10261524at2759"/>
<comment type="similarity">
    <text evidence="2 9">Belongs to the SPCS3 family.</text>
</comment>
<feature type="region of interest" description="Disordered" evidence="10">
    <location>
        <begin position="211"/>
        <end position="248"/>
    </location>
</feature>
<comment type="subcellular location">
    <subcellularLocation>
        <location evidence="1">Endoplasmic reticulum membrane</location>
        <topology evidence="1">Single-pass type II membrane protein</topology>
    </subcellularLocation>
</comment>
<evidence type="ECO:0000256" key="3">
    <source>
        <dbReference type="ARBA" id="ARBA00022692"/>
    </source>
</evidence>
<evidence type="ECO:0000313" key="12">
    <source>
        <dbReference type="EMBL" id="ODM20913.1"/>
    </source>
</evidence>
<keyword evidence="6 11" id="KW-1133">Transmembrane helix</keyword>
<feature type="region of interest" description="Disordered" evidence="10">
    <location>
        <begin position="137"/>
        <end position="160"/>
    </location>
</feature>
<evidence type="ECO:0000256" key="10">
    <source>
        <dbReference type="SAM" id="MobiDB-lite"/>
    </source>
</evidence>
<dbReference type="GO" id="GO:0005787">
    <property type="term" value="C:signal peptidase complex"/>
    <property type="evidence" value="ECO:0007669"/>
    <property type="project" value="UniProtKB-UniRule"/>
</dbReference>
<proteinExistence type="inferred from homology"/>
<accession>A0A1E3BIV5</accession>
<dbReference type="VEuPathDB" id="FungiDB:SI65_03966"/>
<evidence type="ECO:0000313" key="13">
    <source>
        <dbReference type="Proteomes" id="UP000094569"/>
    </source>
</evidence>
<keyword evidence="13" id="KW-1185">Reference proteome</keyword>
<evidence type="ECO:0000256" key="4">
    <source>
        <dbReference type="ARBA" id="ARBA00022824"/>
    </source>
</evidence>
<dbReference type="PANTHER" id="PTHR12804:SF0">
    <property type="entry name" value="SIGNAL PEPTIDASE COMPLEX SUBUNIT 3"/>
    <property type="match status" value="1"/>
</dbReference>
<keyword evidence="4 9" id="KW-0256">Endoplasmic reticulum</keyword>
<evidence type="ECO:0000256" key="11">
    <source>
        <dbReference type="SAM" id="Phobius"/>
    </source>
</evidence>
<reference evidence="12 13" key="1">
    <citation type="journal article" date="2016" name="BMC Genomics">
        <title>Comparative genomic and transcriptomic analyses of the Fuzhuan brick tea-fermentation fungus Aspergillus cristatus.</title>
        <authorList>
            <person name="Ge Y."/>
            <person name="Wang Y."/>
            <person name="Liu Y."/>
            <person name="Tan Y."/>
            <person name="Ren X."/>
            <person name="Zhang X."/>
            <person name="Hyde K.D."/>
            <person name="Liu Y."/>
            <person name="Liu Z."/>
        </authorList>
    </citation>
    <scope>NUCLEOTIDE SEQUENCE [LARGE SCALE GENOMIC DNA]</scope>
    <source>
        <strain evidence="12 13">GZAAS20.1005</strain>
    </source>
</reference>